<evidence type="ECO:0000256" key="16">
    <source>
        <dbReference type="ARBA" id="ARBA00022989"/>
    </source>
</evidence>
<dbReference type="Gene3D" id="2.40.10.10">
    <property type="entry name" value="Trypsin-like serine proteases"/>
    <property type="match status" value="2"/>
</dbReference>
<dbReference type="FunFam" id="2.40.10.10:FF:000120">
    <property type="entry name" value="Putative serine protease"/>
    <property type="match status" value="1"/>
</dbReference>
<dbReference type="Pfam" id="PF00089">
    <property type="entry name" value="Trypsin"/>
    <property type="match status" value="1"/>
</dbReference>
<evidence type="ECO:0000256" key="24">
    <source>
        <dbReference type="PROSITE-ProRule" id="PRU00059"/>
    </source>
</evidence>
<keyword evidence="25" id="KW-0195">Cyclin</keyword>
<dbReference type="PROSITE" id="PS01180">
    <property type="entry name" value="CUB"/>
    <property type="match status" value="3"/>
</dbReference>
<dbReference type="InterPro" id="IPR035914">
    <property type="entry name" value="Sperma_CUB_dom_sf"/>
</dbReference>
<evidence type="ECO:0000256" key="22">
    <source>
        <dbReference type="ARBA" id="ARBA00066707"/>
    </source>
</evidence>
<dbReference type="Gene3D" id="2.60.120.290">
    <property type="entry name" value="Spermadhesin, CUB domain"/>
    <property type="match status" value="3"/>
</dbReference>
<reference evidence="33" key="1">
    <citation type="submission" date="2011-05" db="EMBL/GenBank/DDBJ databases">
        <authorList>
            <person name="Richards S.R."/>
            <person name="Qu J."/>
            <person name="Jiang H."/>
            <person name="Jhangiani S.N."/>
            <person name="Agravi P."/>
            <person name="Goodspeed R."/>
            <person name="Gross S."/>
            <person name="Mandapat C."/>
            <person name="Jackson L."/>
            <person name="Mathew T."/>
            <person name="Pu L."/>
            <person name="Thornton R."/>
            <person name="Saada N."/>
            <person name="Wilczek-Boney K.B."/>
            <person name="Lee S."/>
            <person name="Kovar C."/>
            <person name="Wu Y."/>
            <person name="Scherer S.E."/>
            <person name="Worley K.C."/>
            <person name="Muzny D.M."/>
            <person name="Gibbs R."/>
        </authorList>
    </citation>
    <scope>NUCLEOTIDE SEQUENCE</scope>
    <source>
        <strain evidence="33">Brora</strain>
    </source>
</reference>
<keyword evidence="7" id="KW-0507">mRNA processing</keyword>
<evidence type="ECO:0000256" key="12">
    <source>
        <dbReference type="ARBA" id="ARBA00022801"/>
    </source>
</evidence>
<sequence length="1911" mass="216940">MQIIDFEACIYYNVLLAYTIFYMAASFAPQLPWKDCFEWWGPDNNTCFVRKNDTLPPCSNLQVNITPGVSCDNYTRQTASEQYWNRYVLHIHEANGIDDVGDLRWDLTLCLLLVWIVVYFCLFKGIKSSGKVVYFTVSFPYVILFVLVIRGVTLEGASVGLKYLFIPDWSKLANIKVWKDAAEQMFFSLGISWGVLIMYGSYNRFNYKVHIDSSIITFADFGTSLIGSVAIFSILGHLSQQLNLDIEKVAATGPGLAFVVYPEALTHLPLSQLWSVLFFAMVFTLGLDSQFAQVESLLSNIYDYWPKTQKMKPVITLIACLILFLLGLSCVTNGGQYVLHLLDSFGTSHSVLFVATCEMISLMWFYGVRRVISDLEFMLNIKLGTFWFISWAVICPIVLLTIYILSFVFYTPLVYGGYYKYPDWALNVGWTLEFFTVLQIPLWAFAKLYIYWKKGNVMDAFRPTSNWGPADLKIRQEWLEKNQLKLNGVDNPETSLVINLKKSISFFPSYTLLALCTETEFFSYEDYGPETDYFDESGNFIADKYIYKVINVSKEGGYIESEGYPVLYPTDKNYTWTLIAPPDARIRLIISDLRVEETGDCTFDYVALYDGGHTEARKIDQLCKRSEKTLVFVSTGSQLTIEFITDSNYEDRGFHLEYMIEMGKMCNTTLSKREGIMTSPNYPDNYPDGTDCWTLIKPPNPDEQVLITFNVVKLEYGDDCDYDYLEIYDGASKGTKSFGKFCDTPLQTVLLSTSGAILVHFHSDHLLNNAGFSLTYSIIGPYAPVKNPDANDACLWNMDQLNGTITSPSYPHHYEPDEECLFLLEAPLNQKISLTMGKIIMDGHDNCKHDYVEVRDGHNPDSKLLAIFCGRPLDPYQTVTSTSNKMWVKFVSDTYVEYPGFIARYKVVNKAPSTSGCKHCHEAAFEEPLVVTTKPQNVTLSKGQQHTFNCISNDLNIVPSWMKNFVPIKFGEQSLFPRLTLLANRSLTIESMSWILEGIYTCTIVSNKEIQVYNAWVTYIPTNEEISCDIKFNVIPQPVNAVEGAYAFLRCSAINYHIRINWMKDNSILNENTDPRIRIILPGLVLIHPLLPQDTGNYKCVAKKLRGCSASVSATVAVQHKPDIGCGIAALTTIRKKPHEELGKIVGGSVSIVGTNPWQVTFVHRQPIANDMNKKDWIAHSMRILTLGCVAGMEQVVDALAMLHHSSEGPFCGGTVINSEWVVTAAHCLKLFNEILMTRHSLKIEDLNIKLGKHDSRRKEANEKIVKVKQVHYHPHYNSFASYDNDIALLHLEGQIEFNNYISPICIGQSDLLETNVYSKQVLGVVTGWGRLESGGEKSRFLKEVSLPIVDQNTCNTSLQGKYVFTKNMFCAGFAEELIGDSCQGDSGGPFAVQIQNRWYLAGIVSWGEGCAAKGKYGFYTKVGNYYNWILEQLKITRDAAKDERRDLWYRQQAANYVQELGNRLNLRQLSKNTGMAYIHRFYTIQPVESVKPHILAMSAILIASKTEEEQVNVGRIIEAGLTSLKLENKFFEPILKMVLDTENQILSTLGFDLKIQHAHLHVIEGCNLFKVSNDFTLTAYSLATANLILTTMCVEYSSRIVACACIYLTTKWAQIEISKSREGKDWFYYIATDATIELIKRLAEDFLSVLEKLPNDHAIRLMNALSKKETDIKVWGLLRGRSVSSKRNAENVIHSKLEKRVKTAVYSESELNRKFFNKFFTRNKHFLFSFTATSATNTYSLLVVKEQELQENAKQIKEFKQLFRVPGSAHLDPAVNLIFDEMKKELSATKAKQSEAQSELSACKFTPGSVKDRQLLAKCRLLYQENEELGKMTSSGRMAKLESDLALQKNFCEKMKKSQTEIDEFLLEMDEDMEGMQSTILHLQQQLKMLNQQNAQLKSEIVRIQNNLND</sequence>
<feature type="domain" description="Ig-like" evidence="31">
    <location>
        <begin position="1021"/>
        <end position="1117"/>
    </location>
</feature>
<dbReference type="PROSITE" id="PS00135">
    <property type="entry name" value="TRYPSIN_SER"/>
    <property type="match status" value="1"/>
</dbReference>
<evidence type="ECO:0000256" key="2">
    <source>
        <dbReference type="ARBA" id="ARBA00004141"/>
    </source>
</evidence>
<feature type="domain" description="CUB" evidence="29">
    <location>
        <begin position="794"/>
        <end position="908"/>
    </location>
</feature>
<dbReference type="eggNOG" id="KOG3660">
    <property type="taxonomic scope" value="Eukaryota"/>
</dbReference>
<dbReference type="Pfam" id="PF07679">
    <property type="entry name" value="I-set"/>
    <property type="match status" value="1"/>
</dbReference>
<feature type="transmembrane region" description="Helical" evidence="28">
    <location>
        <begin position="313"/>
        <end position="335"/>
    </location>
</feature>
<dbReference type="GO" id="GO:0006508">
    <property type="term" value="P:proteolysis"/>
    <property type="evidence" value="ECO:0007669"/>
    <property type="project" value="UniProtKB-KW"/>
</dbReference>
<keyword evidence="27" id="KW-0175">Coiled coil</keyword>
<dbReference type="Pfam" id="PF00431">
    <property type="entry name" value="CUB"/>
    <property type="match status" value="3"/>
</dbReference>
<dbReference type="GO" id="GO:0089718">
    <property type="term" value="P:amino acid import across plasma membrane"/>
    <property type="evidence" value="ECO:0007669"/>
    <property type="project" value="TreeGrafter"/>
</dbReference>
<dbReference type="GO" id="GO:0005634">
    <property type="term" value="C:nucleus"/>
    <property type="evidence" value="ECO:0007669"/>
    <property type="project" value="UniProtKB-SubCell"/>
</dbReference>
<dbReference type="InterPro" id="IPR007110">
    <property type="entry name" value="Ig-like_dom"/>
</dbReference>
<feature type="transmembrane region" description="Helical" evidence="28">
    <location>
        <begin position="132"/>
        <end position="152"/>
    </location>
</feature>
<dbReference type="PROSITE" id="PS50835">
    <property type="entry name" value="IG_LIKE"/>
    <property type="match status" value="2"/>
</dbReference>
<dbReference type="PRINTS" id="PR00176">
    <property type="entry name" value="NANEUSMPORT"/>
</dbReference>
<evidence type="ECO:0000256" key="28">
    <source>
        <dbReference type="SAM" id="Phobius"/>
    </source>
</evidence>
<dbReference type="PROSITE" id="PS50267">
    <property type="entry name" value="NA_NEUROTRAN_SYMP_3"/>
    <property type="match status" value="1"/>
</dbReference>
<dbReference type="InterPro" id="IPR013763">
    <property type="entry name" value="Cyclin-like_dom"/>
</dbReference>
<dbReference type="EnsemblMetazoa" id="SMAR006955-RA">
    <property type="protein sequence ID" value="SMAR006955-PA"/>
    <property type="gene ID" value="SMAR006955"/>
</dbReference>
<feature type="transmembrane region" description="Helical" evidence="28">
    <location>
        <begin position="347"/>
        <end position="366"/>
    </location>
</feature>
<dbReference type="InterPro" id="IPR000859">
    <property type="entry name" value="CUB_dom"/>
</dbReference>
<keyword evidence="17 28" id="KW-0472">Membrane</keyword>
<dbReference type="InterPro" id="IPR036179">
    <property type="entry name" value="Ig-like_dom_sf"/>
</dbReference>
<evidence type="ECO:0000256" key="18">
    <source>
        <dbReference type="ARBA" id="ARBA00023157"/>
    </source>
</evidence>
<evidence type="ECO:0000256" key="4">
    <source>
        <dbReference type="ARBA" id="ARBA00010313"/>
    </source>
</evidence>
<comment type="similarity">
    <text evidence="4">Belongs to the fl(2)d family.</text>
</comment>
<keyword evidence="11" id="KW-0677">Repeat</keyword>
<dbReference type="FunFam" id="2.60.120.290:FF:000013">
    <property type="entry name" value="Membrane frizzled-related protein"/>
    <property type="match status" value="2"/>
</dbReference>
<evidence type="ECO:0000256" key="21">
    <source>
        <dbReference type="ARBA" id="ARBA00052079"/>
    </source>
</evidence>
<evidence type="ECO:0000256" key="8">
    <source>
        <dbReference type="ARBA" id="ARBA00022670"/>
    </source>
</evidence>
<dbReference type="GO" id="GO:0004252">
    <property type="term" value="F:serine-type endopeptidase activity"/>
    <property type="evidence" value="ECO:0007669"/>
    <property type="project" value="InterPro"/>
</dbReference>
<evidence type="ECO:0000256" key="1">
    <source>
        <dbReference type="ARBA" id="ARBA00004123"/>
    </source>
</evidence>
<feature type="binding site" evidence="23">
    <location>
        <position position="285"/>
    </location>
    <ligand>
        <name>Na(+)</name>
        <dbReference type="ChEBI" id="CHEBI:29101"/>
        <label>1</label>
    </ligand>
</feature>
<dbReference type="FunFam" id="2.60.120.290:FF:000005">
    <property type="entry name" value="Procollagen C-endopeptidase enhancer 1"/>
    <property type="match status" value="1"/>
</dbReference>
<dbReference type="EC" id="3.4.21.84" evidence="22"/>
<feature type="transmembrane region" description="Helical" evidence="28">
    <location>
        <begin position="273"/>
        <end position="292"/>
    </location>
</feature>
<dbReference type="SUPFAM" id="SSF48726">
    <property type="entry name" value="Immunoglobulin"/>
    <property type="match status" value="2"/>
</dbReference>
<dbReference type="GO" id="GO:0005283">
    <property type="term" value="F:amino acid:sodium symporter activity"/>
    <property type="evidence" value="ECO:0007669"/>
    <property type="project" value="TreeGrafter"/>
</dbReference>
<feature type="transmembrane region" description="Helical" evidence="28">
    <location>
        <begin position="214"/>
        <end position="235"/>
    </location>
</feature>
<comment type="catalytic activity">
    <reaction evidence="21">
        <text>Selective cleavage of 103-Arg-|-Ser-104 and 124-Ile-|-Ile-125 bonds in Limulus clotting factor B to form activated factor B. Cleavage of -Pro-Arg-|-Xaa- bonds in synthetic substrates.</text>
        <dbReference type="EC" id="3.4.21.84"/>
    </reaction>
</comment>
<evidence type="ECO:0000256" key="11">
    <source>
        <dbReference type="ARBA" id="ARBA00022737"/>
    </source>
</evidence>
<feature type="domain" description="Ig-like" evidence="31">
    <location>
        <begin position="928"/>
        <end position="1018"/>
    </location>
</feature>
<feature type="domain" description="CUB" evidence="29">
    <location>
        <begin position="666"/>
        <end position="779"/>
    </location>
</feature>
<dbReference type="InterPro" id="IPR033116">
    <property type="entry name" value="TRYPSIN_SER"/>
</dbReference>
<dbReference type="GO" id="GO:0015179">
    <property type="term" value="F:L-amino acid transmembrane transporter activity"/>
    <property type="evidence" value="ECO:0007669"/>
    <property type="project" value="TreeGrafter"/>
</dbReference>
<dbReference type="SUPFAM" id="SSF50494">
    <property type="entry name" value="Trypsin-like serine proteases"/>
    <property type="match status" value="1"/>
</dbReference>
<dbReference type="InterPro" id="IPR013098">
    <property type="entry name" value="Ig_I-set"/>
</dbReference>
<dbReference type="InterPro" id="IPR043504">
    <property type="entry name" value="Peptidase_S1_PA_chymotrypsin"/>
</dbReference>
<dbReference type="GO" id="GO:0000381">
    <property type="term" value="P:regulation of alternative mRNA splicing, via spliceosome"/>
    <property type="evidence" value="ECO:0007669"/>
    <property type="project" value="InterPro"/>
</dbReference>
<proteinExistence type="inferred from homology"/>
<keyword evidence="15" id="KW-0769">Symport</keyword>
<feature type="transmembrane region" description="Helical" evidence="28">
    <location>
        <begin position="9"/>
        <end position="28"/>
    </location>
</feature>
<dbReference type="SMART" id="SM00385">
    <property type="entry name" value="CYCLIN"/>
    <property type="match status" value="2"/>
</dbReference>
<dbReference type="InterPro" id="IPR009003">
    <property type="entry name" value="Peptidase_S1_PA"/>
</dbReference>
<keyword evidence="13" id="KW-0353">Hemolymph clotting</keyword>
<keyword evidence="12 26" id="KW-0378">Hydrolase</keyword>
<dbReference type="InterPro" id="IPR001254">
    <property type="entry name" value="Trypsin_dom"/>
</dbReference>
<dbReference type="InterPro" id="IPR037272">
    <property type="entry name" value="SNS_sf"/>
</dbReference>
<dbReference type="eggNOG" id="KOG2991">
    <property type="taxonomic scope" value="Eukaryota"/>
</dbReference>
<reference evidence="32" key="2">
    <citation type="submission" date="2015-02" db="UniProtKB">
        <authorList>
            <consortium name="EnsemblMetazoa"/>
        </authorList>
    </citation>
    <scope>IDENTIFICATION</scope>
</reference>
<dbReference type="GO" id="GO:0046872">
    <property type="term" value="F:metal ion binding"/>
    <property type="evidence" value="ECO:0007669"/>
    <property type="project" value="UniProtKB-KW"/>
</dbReference>
<dbReference type="SUPFAM" id="SSF161070">
    <property type="entry name" value="SNF-like"/>
    <property type="match status" value="1"/>
</dbReference>
<keyword evidence="18" id="KW-1015">Disulfide bond</keyword>
<keyword evidence="33" id="KW-1185">Reference proteome</keyword>
<feature type="domain" description="Peptidase S1" evidence="30">
    <location>
        <begin position="1145"/>
        <end position="1435"/>
    </location>
</feature>
<accession>T1J0B1</accession>
<evidence type="ECO:0000256" key="15">
    <source>
        <dbReference type="ARBA" id="ARBA00022847"/>
    </source>
</evidence>
<evidence type="ECO:0000256" key="9">
    <source>
        <dbReference type="ARBA" id="ARBA00022692"/>
    </source>
</evidence>
<dbReference type="GO" id="GO:0006397">
    <property type="term" value="P:mRNA processing"/>
    <property type="evidence" value="ECO:0007669"/>
    <property type="project" value="UniProtKB-KW"/>
</dbReference>
<dbReference type="Gene3D" id="2.60.40.10">
    <property type="entry name" value="Immunoglobulins"/>
    <property type="match status" value="2"/>
</dbReference>
<dbReference type="SMART" id="SM00409">
    <property type="entry name" value="IG"/>
    <property type="match status" value="2"/>
</dbReference>
<dbReference type="GO" id="GO:0005886">
    <property type="term" value="C:plasma membrane"/>
    <property type="evidence" value="ECO:0007669"/>
    <property type="project" value="TreeGrafter"/>
</dbReference>
<evidence type="ECO:0000256" key="10">
    <source>
        <dbReference type="ARBA" id="ARBA00022729"/>
    </source>
</evidence>
<dbReference type="InterPro" id="IPR033757">
    <property type="entry name" value="WTAP"/>
</dbReference>
<name>T1J0B1_STRMM</name>
<feature type="binding site" evidence="23">
    <location>
        <position position="288"/>
    </location>
    <ligand>
        <name>Na(+)</name>
        <dbReference type="ChEBI" id="CHEBI:29101"/>
        <label>1</label>
    </ligand>
</feature>
<evidence type="ECO:0000256" key="13">
    <source>
        <dbReference type="ARBA" id="ARBA00022820"/>
    </source>
</evidence>
<dbReference type="InterPro" id="IPR013783">
    <property type="entry name" value="Ig-like_fold"/>
</dbReference>
<feature type="transmembrane region" description="Helical" evidence="28">
    <location>
        <begin position="105"/>
        <end position="123"/>
    </location>
</feature>
<comment type="similarity">
    <text evidence="25">Belongs to the cyclin family.</text>
</comment>
<feature type="binding site" evidence="23">
    <location>
        <position position="289"/>
    </location>
    <ligand>
        <name>Na(+)</name>
        <dbReference type="ChEBI" id="CHEBI:29101"/>
        <label>1</label>
    </ligand>
</feature>
<protein>
    <recommendedName>
        <fullName evidence="22">limulus clotting factor C</fullName>
        <ecNumber evidence="22">3.4.21.84</ecNumber>
    </recommendedName>
</protein>
<evidence type="ECO:0000256" key="7">
    <source>
        <dbReference type="ARBA" id="ARBA00022664"/>
    </source>
</evidence>
<dbReference type="InterPro" id="IPR006671">
    <property type="entry name" value="Cyclin_N"/>
</dbReference>
<evidence type="ECO:0000256" key="3">
    <source>
        <dbReference type="ARBA" id="ARBA00006459"/>
    </source>
</evidence>
<dbReference type="GO" id="GO:0015187">
    <property type="term" value="F:glycine transmembrane transporter activity"/>
    <property type="evidence" value="ECO:0007669"/>
    <property type="project" value="TreeGrafter"/>
</dbReference>
<dbReference type="PANTHER" id="PTHR11616">
    <property type="entry name" value="SODIUM/CHLORIDE DEPENDENT TRANSPORTER"/>
    <property type="match status" value="1"/>
</dbReference>
<keyword evidence="5" id="KW-0813">Transport</keyword>
<evidence type="ECO:0000259" key="29">
    <source>
        <dbReference type="PROSITE" id="PS01180"/>
    </source>
</evidence>
<evidence type="ECO:0000256" key="6">
    <source>
        <dbReference type="ARBA" id="ARBA00022659"/>
    </source>
</evidence>
<feature type="transmembrane region" description="Helical" evidence="28">
    <location>
        <begin position="386"/>
        <end position="410"/>
    </location>
</feature>
<dbReference type="EMBL" id="JH431734">
    <property type="status" value="NOT_ANNOTATED_CDS"/>
    <property type="molecule type" value="Genomic_DNA"/>
</dbReference>
<keyword evidence="10" id="KW-0732">Signal</keyword>
<dbReference type="InterPro" id="IPR018114">
    <property type="entry name" value="TRYPSIN_HIS"/>
</dbReference>
<dbReference type="SMART" id="SM00042">
    <property type="entry name" value="CUB"/>
    <property type="match status" value="3"/>
</dbReference>
<dbReference type="SMART" id="SM00020">
    <property type="entry name" value="Tryp_SPc"/>
    <property type="match status" value="1"/>
</dbReference>
<keyword evidence="9 28" id="KW-0812">Transmembrane</keyword>
<comment type="similarity">
    <text evidence="3">Belongs to the sodium:neurotransmitter symporter (SNF) (TC 2.A.22) family.</text>
</comment>
<feature type="binding site" evidence="23">
    <location>
        <position position="188"/>
    </location>
    <ligand>
        <name>Na(+)</name>
        <dbReference type="ChEBI" id="CHEBI:29101"/>
        <label>1</label>
    </ligand>
</feature>
<dbReference type="CDD" id="cd00041">
    <property type="entry name" value="CUB"/>
    <property type="match status" value="3"/>
</dbReference>
<dbReference type="InterPro" id="IPR003599">
    <property type="entry name" value="Ig_sub"/>
</dbReference>
<evidence type="ECO:0000256" key="23">
    <source>
        <dbReference type="PIRSR" id="PIRSR600175-1"/>
    </source>
</evidence>
<dbReference type="InterPro" id="IPR000175">
    <property type="entry name" value="Na/ntran_symport"/>
</dbReference>
<dbReference type="Proteomes" id="UP000014500">
    <property type="component" value="Unassembled WGS sequence"/>
</dbReference>
<evidence type="ECO:0000256" key="20">
    <source>
        <dbReference type="ARBA" id="ARBA00023242"/>
    </source>
</evidence>
<comment type="subcellular location">
    <subcellularLocation>
        <location evidence="2">Membrane</location>
        <topology evidence="2">Multi-pass membrane protein</topology>
    </subcellularLocation>
    <subcellularLocation>
        <location evidence="1">Nucleus</location>
    </subcellularLocation>
</comment>
<dbReference type="GO" id="GO:0042381">
    <property type="term" value="P:hemolymph coagulation"/>
    <property type="evidence" value="ECO:0007669"/>
    <property type="project" value="UniProtKB-KW"/>
</dbReference>
<feature type="transmembrane region" description="Helical" evidence="28">
    <location>
        <begin position="185"/>
        <end position="202"/>
    </location>
</feature>
<dbReference type="PROSITE" id="PS00134">
    <property type="entry name" value="TRYPSIN_HIS"/>
    <property type="match status" value="1"/>
</dbReference>
<evidence type="ECO:0000256" key="26">
    <source>
        <dbReference type="RuleBase" id="RU363034"/>
    </source>
</evidence>
<keyword evidence="23" id="KW-0915">Sodium</keyword>
<dbReference type="GO" id="GO:0008380">
    <property type="term" value="P:RNA splicing"/>
    <property type="evidence" value="ECO:0007669"/>
    <property type="project" value="UniProtKB-KW"/>
</dbReference>
<evidence type="ECO:0000256" key="25">
    <source>
        <dbReference type="RuleBase" id="RU000383"/>
    </source>
</evidence>
<dbReference type="SUPFAM" id="SSF47954">
    <property type="entry name" value="Cyclin-like"/>
    <property type="match status" value="2"/>
</dbReference>
<keyword evidence="14 26" id="KW-0720">Serine protease</keyword>
<evidence type="ECO:0000256" key="5">
    <source>
        <dbReference type="ARBA" id="ARBA00022448"/>
    </source>
</evidence>
<organism evidence="32 33">
    <name type="scientific">Strigamia maritima</name>
    <name type="common">European centipede</name>
    <name type="synonym">Geophilus maritimus</name>
    <dbReference type="NCBI Taxonomy" id="126957"/>
    <lineage>
        <taxon>Eukaryota</taxon>
        <taxon>Metazoa</taxon>
        <taxon>Ecdysozoa</taxon>
        <taxon>Arthropoda</taxon>
        <taxon>Myriapoda</taxon>
        <taxon>Chilopoda</taxon>
        <taxon>Pleurostigmophora</taxon>
        <taxon>Geophilomorpha</taxon>
        <taxon>Linotaeniidae</taxon>
        <taxon>Strigamia</taxon>
    </lineage>
</organism>
<keyword evidence="8 26" id="KW-0645">Protease</keyword>
<evidence type="ECO:0000313" key="32">
    <source>
        <dbReference type="EnsemblMetazoa" id="SMAR006955-PA"/>
    </source>
</evidence>
<keyword evidence="23" id="KW-0479">Metal-binding</keyword>
<dbReference type="Pfam" id="PF17098">
    <property type="entry name" value="Wtap"/>
    <property type="match status" value="1"/>
</dbReference>
<dbReference type="InterPro" id="IPR036915">
    <property type="entry name" value="Cyclin-like_sf"/>
</dbReference>
<evidence type="ECO:0000313" key="33">
    <source>
        <dbReference type="Proteomes" id="UP000014500"/>
    </source>
</evidence>
<dbReference type="Gene3D" id="1.10.472.10">
    <property type="entry name" value="Cyclin-like"/>
    <property type="match status" value="2"/>
</dbReference>
<dbReference type="eggNOG" id="KOG3714">
    <property type="taxonomic scope" value="Eukaryota"/>
</dbReference>
<dbReference type="PROSITE" id="PS50240">
    <property type="entry name" value="TRYPSIN_DOM"/>
    <property type="match status" value="1"/>
</dbReference>
<dbReference type="eggNOG" id="KOG0834">
    <property type="taxonomic scope" value="Eukaryota"/>
</dbReference>
<evidence type="ECO:0000259" key="31">
    <source>
        <dbReference type="PROSITE" id="PS50835"/>
    </source>
</evidence>
<evidence type="ECO:0000256" key="17">
    <source>
        <dbReference type="ARBA" id="ARBA00023136"/>
    </source>
</evidence>
<keyword evidence="19" id="KW-0508">mRNA splicing</keyword>
<feature type="coiled-coil region" evidence="27">
    <location>
        <begin position="1874"/>
        <end position="1908"/>
    </location>
</feature>
<dbReference type="SUPFAM" id="SSF49854">
    <property type="entry name" value="Spermadhesin, CUB domain"/>
    <property type="match status" value="3"/>
</dbReference>
<dbReference type="Pfam" id="PF00209">
    <property type="entry name" value="SNF"/>
    <property type="match status" value="1"/>
</dbReference>
<feature type="domain" description="CUB" evidence="29">
    <location>
        <begin position="537"/>
        <end position="661"/>
    </location>
</feature>
<dbReference type="GO" id="GO:0016556">
    <property type="term" value="P:mRNA modification"/>
    <property type="evidence" value="ECO:0007669"/>
    <property type="project" value="InterPro"/>
</dbReference>
<dbReference type="PANTHER" id="PTHR11616:SF236">
    <property type="entry name" value="TRANSPORTER"/>
    <property type="match status" value="1"/>
</dbReference>
<evidence type="ECO:0000256" key="14">
    <source>
        <dbReference type="ARBA" id="ARBA00022825"/>
    </source>
</evidence>
<evidence type="ECO:0000256" key="19">
    <source>
        <dbReference type="ARBA" id="ARBA00023187"/>
    </source>
</evidence>
<keyword evidence="20" id="KW-0539">Nucleus</keyword>
<keyword evidence="6" id="KW-0768">Sushi</keyword>
<comment type="caution">
    <text evidence="24">Lacks conserved residue(s) required for the propagation of feature annotation.</text>
</comment>
<dbReference type="CDD" id="cd00190">
    <property type="entry name" value="Tryp_SPc"/>
    <property type="match status" value="1"/>
</dbReference>
<dbReference type="Pfam" id="PF00134">
    <property type="entry name" value="Cyclin_N"/>
    <property type="match status" value="1"/>
</dbReference>
<dbReference type="HOGENOM" id="CLU_235604_0_0_1"/>
<evidence type="ECO:0000256" key="27">
    <source>
        <dbReference type="SAM" id="Coils"/>
    </source>
</evidence>
<dbReference type="Pfam" id="PF21797">
    <property type="entry name" value="CycT2-like_C"/>
    <property type="match status" value="1"/>
</dbReference>
<keyword evidence="16 28" id="KW-1133">Transmembrane helix</keyword>
<evidence type="ECO:0000259" key="30">
    <source>
        <dbReference type="PROSITE" id="PS50240"/>
    </source>
</evidence>